<dbReference type="PANTHER" id="PTHR12197:SF251">
    <property type="entry name" value="EG:BACR7C10.4 PROTEIN"/>
    <property type="match status" value="1"/>
</dbReference>
<feature type="domain" description="MYND-type" evidence="6">
    <location>
        <begin position="194"/>
        <end position="239"/>
    </location>
</feature>
<dbReference type="VEuPathDB" id="TriTrypDB:TRSC58_03392"/>
<dbReference type="Pfam" id="PF00856">
    <property type="entry name" value="SET"/>
    <property type="match status" value="1"/>
</dbReference>
<evidence type="ECO:0000256" key="3">
    <source>
        <dbReference type="ARBA" id="ARBA00022833"/>
    </source>
</evidence>
<reference evidence="7 8" key="1">
    <citation type="submission" date="2013-07" db="EMBL/GenBank/DDBJ databases">
        <authorList>
            <person name="Stoco P.H."/>
            <person name="Wagner G."/>
            <person name="Gerber A."/>
            <person name="Zaha A."/>
            <person name="Thompson C."/>
            <person name="Bartholomeu D.C."/>
            <person name="Luckemeyer D.D."/>
            <person name="Bahia D."/>
            <person name="Loreto E."/>
            <person name="Prestes E.B."/>
            <person name="Lima F.M."/>
            <person name="Rodrigues-Luiz G."/>
            <person name="Vallejo G.A."/>
            <person name="Filho J.F."/>
            <person name="Monteiro K.M."/>
            <person name="Tyler K.M."/>
            <person name="de Almeida L.G."/>
            <person name="Ortiz M.F."/>
            <person name="Siervo M.A."/>
            <person name="de Moraes M.H."/>
            <person name="Cunha O.L."/>
            <person name="Mendonca-Neto R."/>
            <person name="Silva R."/>
            <person name="Teixeira S.M."/>
            <person name="Murta S.M."/>
            <person name="Sincero T.C."/>
            <person name="Mendes T.A."/>
            <person name="Urmenyi T.P."/>
            <person name="Silva V.G."/>
            <person name="da Rocha W.D."/>
            <person name="Andersson B."/>
            <person name="Romanha A.J."/>
            <person name="Steindel M."/>
            <person name="de Vasconcelos A.T."/>
            <person name="Grisard E.C."/>
        </authorList>
    </citation>
    <scope>NUCLEOTIDE SEQUENCE [LARGE SCALE GENOMIC DNA]</scope>
    <source>
        <strain evidence="7 8">SC58</strain>
    </source>
</reference>
<dbReference type="PROSITE" id="PS50280">
    <property type="entry name" value="SET"/>
    <property type="match status" value="1"/>
</dbReference>
<evidence type="ECO:0000256" key="4">
    <source>
        <dbReference type="PROSITE-ProRule" id="PRU00134"/>
    </source>
</evidence>
<organism evidence="7 8">
    <name type="scientific">Trypanosoma rangeli SC58</name>
    <dbReference type="NCBI Taxonomy" id="429131"/>
    <lineage>
        <taxon>Eukaryota</taxon>
        <taxon>Discoba</taxon>
        <taxon>Euglenozoa</taxon>
        <taxon>Kinetoplastea</taxon>
        <taxon>Metakinetoplastina</taxon>
        <taxon>Trypanosomatida</taxon>
        <taxon>Trypanosomatidae</taxon>
        <taxon>Trypanosoma</taxon>
        <taxon>Herpetosoma</taxon>
    </lineage>
</organism>
<evidence type="ECO:0000313" key="8">
    <source>
        <dbReference type="Proteomes" id="UP000031737"/>
    </source>
</evidence>
<dbReference type="GO" id="GO:0005634">
    <property type="term" value="C:nucleus"/>
    <property type="evidence" value="ECO:0007669"/>
    <property type="project" value="TreeGrafter"/>
</dbReference>
<keyword evidence="3" id="KW-0862">Zinc</keyword>
<dbReference type="PANTHER" id="PTHR12197">
    <property type="entry name" value="HISTONE-LYSINE N-METHYLTRANSFERASE SMYD"/>
    <property type="match status" value="1"/>
</dbReference>
<keyword evidence="2 4" id="KW-0863">Zinc-finger</keyword>
<dbReference type="OrthoDB" id="265717at2759"/>
<evidence type="ECO:0000259" key="6">
    <source>
        <dbReference type="PROSITE" id="PS50865"/>
    </source>
</evidence>
<dbReference type="InterPro" id="IPR001214">
    <property type="entry name" value="SET_dom"/>
</dbReference>
<dbReference type="InterPro" id="IPR002893">
    <property type="entry name" value="Znf_MYND"/>
</dbReference>
<name>A0A061J6G6_TRYRA</name>
<dbReference type="PROSITE" id="PS50865">
    <property type="entry name" value="ZF_MYND_2"/>
    <property type="match status" value="1"/>
</dbReference>
<gene>
    <name evidence="7" type="ORF">TRSC58_03392</name>
</gene>
<dbReference type="GO" id="GO:0008270">
    <property type="term" value="F:zinc ion binding"/>
    <property type="evidence" value="ECO:0007669"/>
    <property type="project" value="UniProtKB-KW"/>
</dbReference>
<dbReference type="Gene3D" id="1.10.220.160">
    <property type="match status" value="1"/>
</dbReference>
<dbReference type="Proteomes" id="UP000031737">
    <property type="component" value="Unassembled WGS sequence"/>
</dbReference>
<dbReference type="InterPro" id="IPR050869">
    <property type="entry name" value="H3K4_H4K5_MeTrfase"/>
</dbReference>
<dbReference type="Pfam" id="PF01753">
    <property type="entry name" value="zf-MYND"/>
    <property type="match status" value="1"/>
</dbReference>
<keyword evidence="8" id="KW-1185">Reference proteome</keyword>
<keyword evidence="1" id="KW-0479">Metal-binding</keyword>
<feature type="domain" description="SET" evidence="5">
    <location>
        <begin position="149"/>
        <end position="397"/>
    </location>
</feature>
<dbReference type="CDD" id="cd20071">
    <property type="entry name" value="SET_SMYD"/>
    <property type="match status" value="1"/>
</dbReference>
<dbReference type="AlphaFoldDB" id="A0A061J6G6"/>
<evidence type="ECO:0000256" key="1">
    <source>
        <dbReference type="ARBA" id="ARBA00022723"/>
    </source>
</evidence>
<dbReference type="Gene3D" id="6.10.140.2220">
    <property type="match status" value="1"/>
</dbReference>
<dbReference type="SUPFAM" id="SSF144232">
    <property type="entry name" value="HIT/MYND zinc finger-like"/>
    <property type="match status" value="1"/>
</dbReference>
<dbReference type="SUPFAM" id="SSF82199">
    <property type="entry name" value="SET domain"/>
    <property type="match status" value="1"/>
</dbReference>
<dbReference type="EMBL" id="AUPL01003392">
    <property type="protein sequence ID" value="ESL08897.1"/>
    <property type="molecule type" value="Genomic_DNA"/>
</dbReference>
<proteinExistence type="predicted"/>
<dbReference type="Gene3D" id="2.170.270.10">
    <property type="entry name" value="SET domain"/>
    <property type="match status" value="1"/>
</dbReference>
<evidence type="ECO:0008006" key="9">
    <source>
        <dbReference type="Google" id="ProtNLM"/>
    </source>
</evidence>
<dbReference type="PROSITE" id="PS01360">
    <property type="entry name" value="ZF_MYND_1"/>
    <property type="match status" value="1"/>
</dbReference>
<evidence type="ECO:0000259" key="5">
    <source>
        <dbReference type="PROSITE" id="PS50280"/>
    </source>
</evidence>
<accession>A0A061J6G6</accession>
<evidence type="ECO:0000313" key="7">
    <source>
        <dbReference type="EMBL" id="ESL08897.1"/>
    </source>
</evidence>
<dbReference type="InterPro" id="IPR046341">
    <property type="entry name" value="SET_dom_sf"/>
</dbReference>
<comment type="caution">
    <text evidence="7">The sequence shown here is derived from an EMBL/GenBank/DDBJ whole genome shotgun (WGS) entry which is preliminary data.</text>
</comment>
<evidence type="ECO:0000256" key="2">
    <source>
        <dbReference type="ARBA" id="ARBA00022771"/>
    </source>
</evidence>
<sequence>MGRLRTAWVARESLRELNFFLRQRAWHFTAMGNYAIAADYIIRLLNRRPRDPVGLLLGEVAAKFSQQDVFVAKCREAQQRLCVQRGVTDALELVAEEAEREKLRALLAKAREAPEVVGAAEEQIVVLETEPFAETQGAVRIMAQRAGGLPLVELQQPKQSVYGRGIYALTRISSGTTVMGDQPFFVQRMRGDVCAHCLVTLGRSGGATRGVPCAHCDRETYCSVACRDAAWREYHICACSSRNEMYAAWEDAMRERLLSDDMEESRAALACLAVAKLCALSTVQQVHPLALPRLRSLRGRADYDAATALTEVGALAVALATALRQTHLYMEEVLSLFAIVQTNEFVSPGGTALYHGYSLLNHSCEPNCALVGSDAANRRLVTLRDVKEGEQLLINYNANLTTRASYADRRALCQQRHFECFCLKCVRRE</sequence>
<protein>
    <recommendedName>
        <fullName evidence="9">SET domain-containing protein</fullName>
    </recommendedName>
</protein>